<keyword evidence="10 16" id="KW-0418">Kinase</keyword>
<evidence type="ECO:0000256" key="14">
    <source>
        <dbReference type="ARBA" id="ARBA00038036"/>
    </source>
</evidence>
<feature type="binding site" evidence="16">
    <location>
        <position position="120"/>
    </location>
    <ligand>
        <name>ATP</name>
        <dbReference type="ChEBI" id="CHEBI:30616"/>
    </ligand>
</feature>
<dbReference type="Proteomes" id="UP000199321">
    <property type="component" value="Unassembled WGS sequence"/>
</dbReference>
<dbReference type="GO" id="GO:0015937">
    <property type="term" value="P:coenzyme A biosynthetic process"/>
    <property type="evidence" value="ECO:0007669"/>
    <property type="project" value="UniProtKB-UniRule"/>
</dbReference>
<evidence type="ECO:0000256" key="2">
    <source>
        <dbReference type="ARBA" id="ARBA00001958"/>
    </source>
</evidence>
<dbReference type="Gene3D" id="3.30.420.40">
    <property type="match status" value="2"/>
</dbReference>
<evidence type="ECO:0000313" key="17">
    <source>
        <dbReference type="EMBL" id="SDE38017.1"/>
    </source>
</evidence>
<comment type="pathway">
    <text evidence="4 16">Cofactor biosynthesis; coenzyme A biosynthesis; CoA from (R)-pantothenate: step 1/5.</text>
</comment>
<keyword evidence="11 16" id="KW-0067">ATP-binding</keyword>
<dbReference type="Pfam" id="PF03309">
    <property type="entry name" value="Pan_kinase"/>
    <property type="match status" value="1"/>
</dbReference>
<comment type="cofactor">
    <cofactor evidence="2">
        <name>K(+)</name>
        <dbReference type="ChEBI" id="CHEBI:29103"/>
    </cofactor>
</comment>
<dbReference type="NCBIfam" id="TIGR00671">
    <property type="entry name" value="baf"/>
    <property type="match status" value="1"/>
</dbReference>
<comment type="catalytic activity">
    <reaction evidence="1 16">
        <text>(R)-pantothenate + ATP = (R)-4'-phosphopantothenate + ADP + H(+)</text>
        <dbReference type="Rhea" id="RHEA:16373"/>
        <dbReference type="ChEBI" id="CHEBI:10986"/>
        <dbReference type="ChEBI" id="CHEBI:15378"/>
        <dbReference type="ChEBI" id="CHEBI:29032"/>
        <dbReference type="ChEBI" id="CHEBI:30616"/>
        <dbReference type="ChEBI" id="CHEBI:456216"/>
        <dbReference type="EC" id="2.7.1.33"/>
    </reaction>
</comment>
<dbReference type="PANTHER" id="PTHR34265:SF1">
    <property type="entry name" value="TYPE III PANTOTHENATE KINASE"/>
    <property type="match status" value="1"/>
</dbReference>
<comment type="cofactor">
    <cofactor evidence="16">
        <name>NH4(+)</name>
        <dbReference type="ChEBI" id="CHEBI:28938"/>
    </cofactor>
    <cofactor evidence="16">
        <name>K(+)</name>
        <dbReference type="ChEBI" id="CHEBI:29103"/>
    </cofactor>
    <text evidence="16">A monovalent cation. Ammonium or potassium.</text>
</comment>
<keyword evidence="13 16" id="KW-0173">Coenzyme A biosynthesis</keyword>
<evidence type="ECO:0000256" key="9">
    <source>
        <dbReference type="ARBA" id="ARBA00022741"/>
    </source>
</evidence>
<feature type="active site" description="Proton acceptor" evidence="16">
    <location>
        <position position="96"/>
    </location>
</feature>
<dbReference type="HAMAP" id="MF_01274">
    <property type="entry name" value="Pantothen_kinase_3"/>
    <property type="match status" value="1"/>
</dbReference>
<comment type="similarity">
    <text evidence="14 16">Belongs to the type III pantothenate kinase family.</text>
</comment>
<gene>
    <name evidence="16" type="primary">coaX</name>
    <name evidence="17" type="ORF">SAMN05421855_101344</name>
</gene>
<keyword evidence="12 16" id="KW-0630">Potassium</keyword>
<dbReference type="NCBIfam" id="NF009853">
    <property type="entry name" value="PRK13320.1-5"/>
    <property type="match status" value="1"/>
</dbReference>
<dbReference type="UniPathway" id="UPA00241">
    <property type="reaction ID" value="UER00352"/>
</dbReference>
<evidence type="ECO:0000256" key="11">
    <source>
        <dbReference type="ARBA" id="ARBA00022840"/>
    </source>
</evidence>
<name>A0A1G7CFB0_9FLAO</name>
<keyword evidence="8 16" id="KW-0808">Transferase</keyword>
<dbReference type="GO" id="GO:0005524">
    <property type="term" value="F:ATP binding"/>
    <property type="evidence" value="ECO:0007669"/>
    <property type="project" value="UniProtKB-UniRule"/>
</dbReference>
<accession>A0A1G7CFB0</accession>
<evidence type="ECO:0000256" key="1">
    <source>
        <dbReference type="ARBA" id="ARBA00001206"/>
    </source>
</evidence>
<evidence type="ECO:0000313" key="18">
    <source>
        <dbReference type="Proteomes" id="UP000199321"/>
    </source>
</evidence>
<proteinExistence type="inferred from homology"/>
<dbReference type="GO" id="GO:0005737">
    <property type="term" value="C:cytoplasm"/>
    <property type="evidence" value="ECO:0007669"/>
    <property type="project" value="UniProtKB-SubCell"/>
</dbReference>
<evidence type="ECO:0000256" key="16">
    <source>
        <dbReference type="HAMAP-Rule" id="MF_01274"/>
    </source>
</evidence>
<sequence length="242" mass="26719">MNLIIDVGNTLLKLAVFNANVLQYKKTCIKKDFLVTLGELSEAYPSINKCIVSSVGNFTEHQINKLKERYPVSVLTHETSVPFKNLYATPKTLGVDRIALMSAAAYQYPTKNVLVIDAGSCITYDFLTDANDYLGGAISPGIGMRYEALHNYTAKLPLLDINLPKKVVGNSTATSIHSGVVYGVLNEIEGFVALYKRDYNDLTIILTGGDAHFLRDSLKSDIFANSNFLLEGLNYILEHNKD</sequence>
<keyword evidence="16" id="KW-0479">Metal-binding</keyword>
<dbReference type="InterPro" id="IPR043129">
    <property type="entry name" value="ATPase_NBD"/>
</dbReference>
<keyword evidence="18" id="KW-1185">Reference proteome</keyword>
<organism evidence="17 18">
    <name type="scientific">Ulvibacter litoralis</name>
    <dbReference type="NCBI Taxonomy" id="227084"/>
    <lineage>
        <taxon>Bacteria</taxon>
        <taxon>Pseudomonadati</taxon>
        <taxon>Bacteroidota</taxon>
        <taxon>Flavobacteriia</taxon>
        <taxon>Flavobacteriales</taxon>
        <taxon>Flavobacteriaceae</taxon>
        <taxon>Ulvibacter</taxon>
    </lineage>
</organism>
<evidence type="ECO:0000256" key="7">
    <source>
        <dbReference type="ARBA" id="ARBA00022490"/>
    </source>
</evidence>
<evidence type="ECO:0000256" key="13">
    <source>
        <dbReference type="ARBA" id="ARBA00022993"/>
    </source>
</evidence>
<dbReference type="RefSeq" id="WP_093139701.1">
    <property type="nucleotide sequence ID" value="NZ_BMWO01000001.1"/>
</dbReference>
<dbReference type="InterPro" id="IPR004619">
    <property type="entry name" value="Type_III_PanK"/>
</dbReference>
<evidence type="ECO:0000256" key="3">
    <source>
        <dbReference type="ARBA" id="ARBA00004496"/>
    </source>
</evidence>
<dbReference type="EC" id="2.7.1.33" evidence="6 16"/>
<evidence type="ECO:0000256" key="4">
    <source>
        <dbReference type="ARBA" id="ARBA00005225"/>
    </source>
</evidence>
<feature type="binding site" evidence="16">
    <location>
        <position position="117"/>
    </location>
    <ligand>
        <name>K(+)</name>
        <dbReference type="ChEBI" id="CHEBI:29103"/>
    </ligand>
</feature>
<dbReference type="AlphaFoldDB" id="A0A1G7CFB0"/>
<keyword evidence="7 16" id="KW-0963">Cytoplasm</keyword>
<dbReference type="GO" id="GO:0046872">
    <property type="term" value="F:metal ion binding"/>
    <property type="evidence" value="ECO:0007669"/>
    <property type="project" value="UniProtKB-KW"/>
</dbReference>
<dbReference type="EMBL" id="FNBA01000001">
    <property type="protein sequence ID" value="SDE38017.1"/>
    <property type="molecule type" value="Genomic_DNA"/>
</dbReference>
<feature type="binding site" evidence="16">
    <location>
        <begin position="6"/>
        <end position="13"/>
    </location>
    <ligand>
        <name>ATP</name>
        <dbReference type="ChEBI" id="CHEBI:30616"/>
    </ligand>
</feature>
<dbReference type="STRING" id="227084.SAMN05421855_101344"/>
<comment type="subcellular location">
    <subcellularLocation>
        <location evidence="3 16">Cytoplasm</location>
    </subcellularLocation>
</comment>
<protein>
    <recommendedName>
        <fullName evidence="15 16">Type III pantothenate kinase</fullName>
        <ecNumber evidence="6 16">2.7.1.33</ecNumber>
    </recommendedName>
    <alternativeName>
        <fullName evidence="16">PanK-III</fullName>
    </alternativeName>
    <alternativeName>
        <fullName evidence="16">Pantothenic acid kinase</fullName>
    </alternativeName>
</protein>
<reference evidence="17 18" key="1">
    <citation type="submission" date="2016-10" db="EMBL/GenBank/DDBJ databases">
        <authorList>
            <person name="de Groot N.N."/>
        </authorList>
    </citation>
    <scope>NUCLEOTIDE SEQUENCE [LARGE SCALE GENOMIC DNA]</scope>
    <source>
        <strain evidence="17 18">DSM 16195</strain>
    </source>
</reference>
<dbReference type="OrthoDB" id="9804707at2"/>
<evidence type="ECO:0000256" key="8">
    <source>
        <dbReference type="ARBA" id="ARBA00022679"/>
    </source>
</evidence>
<dbReference type="GO" id="GO:0004594">
    <property type="term" value="F:pantothenate kinase activity"/>
    <property type="evidence" value="ECO:0007669"/>
    <property type="project" value="UniProtKB-UniRule"/>
</dbReference>
<evidence type="ECO:0000256" key="12">
    <source>
        <dbReference type="ARBA" id="ARBA00022958"/>
    </source>
</evidence>
<evidence type="ECO:0000256" key="15">
    <source>
        <dbReference type="ARBA" id="ARBA00040883"/>
    </source>
</evidence>
<evidence type="ECO:0000256" key="6">
    <source>
        <dbReference type="ARBA" id="ARBA00012102"/>
    </source>
</evidence>
<feature type="binding site" evidence="16">
    <location>
        <begin position="94"/>
        <end position="97"/>
    </location>
    <ligand>
        <name>substrate</name>
    </ligand>
</feature>
<evidence type="ECO:0000256" key="5">
    <source>
        <dbReference type="ARBA" id="ARBA00011738"/>
    </source>
</evidence>
<dbReference type="CDD" id="cd24015">
    <property type="entry name" value="ASKHA_NBD_PanK-III"/>
    <property type="match status" value="1"/>
</dbReference>
<evidence type="ECO:0000256" key="10">
    <source>
        <dbReference type="ARBA" id="ARBA00022777"/>
    </source>
</evidence>
<keyword evidence="9 16" id="KW-0547">Nucleotide-binding</keyword>
<dbReference type="SUPFAM" id="SSF53067">
    <property type="entry name" value="Actin-like ATPase domain"/>
    <property type="match status" value="2"/>
</dbReference>
<feature type="binding site" evidence="16">
    <location>
        <position position="172"/>
    </location>
    <ligand>
        <name>substrate</name>
    </ligand>
</feature>
<comment type="subunit">
    <text evidence="5 16">Homodimer.</text>
</comment>
<dbReference type="PANTHER" id="PTHR34265">
    <property type="entry name" value="TYPE III PANTOTHENATE KINASE"/>
    <property type="match status" value="1"/>
</dbReference>
<feature type="binding site" evidence="16">
    <location>
        <position position="87"/>
    </location>
    <ligand>
        <name>substrate</name>
    </ligand>
</feature>
<comment type="function">
    <text evidence="16">Catalyzes the phosphorylation of pantothenate (Pan), the first step in CoA biosynthesis.</text>
</comment>